<evidence type="ECO:0000313" key="4">
    <source>
        <dbReference type="Proteomes" id="UP001283341"/>
    </source>
</evidence>
<feature type="chain" id="PRO_5042266107" evidence="2">
    <location>
        <begin position="31"/>
        <end position="192"/>
    </location>
</feature>
<dbReference type="AlphaFoldDB" id="A0AAE0HWN6"/>
<organism evidence="3 4">
    <name type="scientific">Apodospora peruviana</name>
    <dbReference type="NCBI Taxonomy" id="516989"/>
    <lineage>
        <taxon>Eukaryota</taxon>
        <taxon>Fungi</taxon>
        <taxon>Dikarya</taxon>
        <taxon>Ascomycota</taxon>
        <taxon>Pezizomycotina</taxon>
        <taxon>Sordariomycetes</taxon>
        <taxon>Sordariomycetidae</taxon>
        <taxon>Sordariales</taxon>
        <taxon>Lasiosphaeriaceae</taxon>
        <taxon>Apodospora</taxon>
    </lineage>
</organism>
<accession>A0AAE0HWN6</accession>
<feature type="signal peptide" evidence="2">
    <location>
        <begin position="1"/>
        <end position="30"/>
    </location>
</feature>
<protein>
    <submittedName>
        <fullName evidence="3">Uncharacterized protein</fullName>
    </submittedName>
</protein>
<proteinExistence type="predicted"/>
<gene>
    <name evidence="3" type="ORF">B0H66DRAFT_537391</name>
</gene>
<keyword evidence="4" id="KW-1185">Reference proteome</keyword>
<evidence type="ECO:0000313" key="3">
    <source>
        <dbReference type="EMBL" id="KAK3314141.1"/>
    </source>
</evidence>
<evidence type="ECO:0000256" key="2">
    <source>
        <dbReference type="SAM" id="SignalP"/>
    </source>
</evidence>
<dbReference type="Proteomes" id="UP001283341">
    <property type="component" value="Unassembled WGS sequence"/>
</dbReference>
<feature type="region of interest" description="Disordered" evidence="1">
    <location>
        <begin position="42"/>
        <end position="81"/>
    </location>
</feature>
<name>A0AAE0HWN6_9PEZI</name>
<sequence>MLFLVAGTSFIVPVVWLLLLLLTASPVAERIHPPWSGPGHYWSAPPATTTSTEPKAPSTSTIGDATAPNHHPRHNRNQHSRRNNEIGAMLVAHDLLDRLVVVKGSNSRAPIHLVVVGVDVVKATEAISYYESARWLLRRDVAMSCSSRRIPVTILIMSSTSFTSTNPSDTDNIEVNIQASGPYVPLMLEFTH</sequence>
<feature type="compositionally biased region" description="Low complexity" evidence="1">
    <location>
        <begin position="43"/>
        <end position="61"/>
    </location>
</feature>
<comment type="caution">
    <text evidence="3">The sequence shown here is derived from an EMBL/GenBank/DDBJ whole genome shotgun (WGS) entry which is preliminary data.</text>
</comment>
<feature type="compositionally biased region" description="Basic residues" evidence="1">
    <location>
        <begin position="70"/>
        <end position="81"/>
    </location>
</feature>
<reference evidence="3" key="2">
    <citation type="submission" date="2023-06" db="EMBL/GenBank/DDBJ databases">
        <authorList>
            <consortium name="Lawrence Berkeley National Laboratory"/>
            <person name="Haridas S."/>
            <person name="Hensen N."/>
            <person name="Bonometti L."/>
            <person name="Westerberg I."/>
            <person name="Brannstrom I.O."/>
            <person name="Guillou S."/>
            <person name="Cros-Aarteil S."/>
            <person name="Calhoun S."/>
            <person name="Kuo A."/>
            <person name="Mondo S."/>
            <person name="Pangilinan J."/>
            <person name="Riley R."/>
            <person name="Labutti K."/>
            <person name="Andreopoulos B."/>
            <person name="Lipzen A."/>
            <person name="Chen C."/>
            <person name="Yanf M."/>
            <person name="Daum C."/>
            <person name="Ng V."/>
            <person name="Clum A."/>
            <person name="Steindorff A."/>
            <person name="Ohm R."/>
            <person name="Martin F."/>
            <person name="Silar P."/>
            <person name="Natvig D."/>
            <person name="Lalanne C."/>
            <person name="Gautier V."/>
            <person name="Ament-Velasquez S.L."/>
            <person name="Kruys A."/>
            <person name="Hutchinson M.I."/>
            <person name="Powell A.J."/>
            <person name="Barry K."/>
            <person name="Miller A.N."/>
            <person name="Grigoriev I.V."/>
            <person name="Debuchy R."/>
            <person name="Gladieux P."/>
            <person name="Thoren M.H."/>
            <person name="Johannesson H."/>
        </authorList>
    </citation>
    <scope>NUCLEOTIDE SEQUENCE</scope>
    <source>
        <strain evidence="3">CBS 118394</strain>
    </source>
</reference>
<keyword evidence="2" id="KW-0732">Signal</keyword>
<reference evidence="3" key="1">
    <citation type="journal article" date="2023" name="Mol. Phylogenet. Evol.">
        <title>Genome-scale phylogeny and comparative genomics of the fungal order Sordariales.</title>
        <authorList>
            <person name="Hensen N."/>
            <person name="Bonometti L."/>
            <person name="Westerberg I."/>
            <person name="Brannstrom I.O."/>
            <person name="Guillou S."/>
            <person name="Cros-Aarteil S."/>
            <person name="Calhoun S."/>
            <person name="Haridas S."/>
            <person name="Kuo A."/>
            <person name="Mondo S."/>
            <person name="Pangilinan J."/>
            <person name="Riley R."/>
            <person name="LaButti K."/>
            <person name="Andreopoulos B."/>
            <person name="Lipzen A."/>
            <person name="Chen C."/>
            <person name="Yan M."/>
            <person name="Daum C."/>
            <person name="Ng V."/>
            <person name="Clum A."/>
            <person name="Steindorff A."/>
            <person name="Ohm R.A."/>
            <person name="Martin F."/>
            <person name="Silar P."/>
            <person name="Natvig D.O."/>
            <person name="Lalanne C."/>
            <person name="Gautier V."/>
            <person name="Ament-Velasquez S.L."/>
            <person name="Kruys A."/>
            <person name="Hutchinson M.I."/>
            <person name="Powell A.J."/>
            <person name="Barry K."/>
            <person name="Miller A.N."/>
            <person name="Grigoriev I.V."/>
            <person name="Debuchy R."/>
            <person name="Gladieux P."/>
            <person name="Hiltunen Thoren M."/>
            <person name="Johannesson H."/>
        </authorList>
    </citation>
    <scope>NUCLEOTIDE SEQUENCE</scope>
    <source>
        <strain evidence="3">CBS 118394</strain>
    </source>
</reference>
<evidence type="ECO:0000256" key="1">
    <source>
        <dbReference type="SAM" id="MobiDB-lite"/>
    </source>
</evidence>
<dbReference type="EMBL" id="JAUEDM010000007">
    <property type="protein sequence ID" value="KAK3314141.1"/>
    <property type="molecule type" value="Genomic_DNA"/>
</dbReference>